<sequence>MARHLLGPVMNTVSWSSTVLSAVSWSSLYCLQSLVIPCTACSLWSSPVLPAVSGHPCTVCSLWSSLYCLQS</sequence>
<reference evidence="1" key="1">
    <citation type="submission" date="2023-05" db="EMBL/GenBank/DDBJ databases">
        <authorList>
            <person name="Stuckert A."/>
        </authorList>
    </citation>
    <scope>NUCLEOTIDE SEQUENCE</scope>
</reference>
<comment type="caution">
    <text evidence="1">The sequence shown here is derived from an EMBL/GenBank/DDBJ whole genome shotgun (WGS) entry which is preliminary data.</text>
</comment>
<protein>
    <recommendedName>
        <fullName evidence="3">Secreted protein</fullName>
    </recommendedName>
</protein>
<organism evidence="1 2">
    <name type="scientific">Staurois parvus</name>
    <dbReference type="NCBI Taxonomy" id="386267"/>
    <lineage>
        <taxon>Eukaryota</taxon>
        <taxon>Metazoa</taxon>
        <taxon>Chordata</taxon>
        <taxon>Craniata</taxon>
        <taxon>Vertebrata</taxon>
        <taxon>Euteleostomi</taxon>
        <taxon>Amphibia</taxon>
        <taxon>Batrachia</taxon>
        <taxon>Anura</taxon>
        <taxon>Neobatrachia</taxon>
        <taxon>Ranoidea</taxon>
        <taxon>Ranidae</taxon>
        <taxon>Staurois</taxon>
    </lineage>
</organism>
<evidence type="ECO:0000313" key="2">
    <source>
        <dbReference type="Proteomes" id="UP001162483"/>
    </source>
</evidence>
<dbReference type="EMBL" id="CATNWA010018264">
    <property type="protein sequence ID" value="CAI9606308.1"/>
    <property type="molecule type" value="Genomic_DNA"/>
</dbReference>
<name>A0ABN9GCH0_9NEOB</name>
<proteinExistence type="predicted"/>
<evidence type="ECO:0008006" key="3">
    <source>
        <dbReference type="Google" id="ProtNLM"/>
    </source>
</evidence>
<evidence type="ECO:0000313" key="1">
    <source>
        <dbReference type="EMBL" id="CAI9606308.1"/>
    </source>
</evidence>
<accession>A0ABN9GCH0</accession>
<dbReference type="Proteomes" id="UP001162483">
    <property type="component" value="Unassembled WGS sequence"/>
</dbReference>
<gene>
    <name evidence="1" type="ORF">SPARVUS_LOCUS13752684</name>
</gene>
<keyword evidence="2" id="KW-1185">Reference proteome</keyword>